<accession>A0ABD3SI83</accession>
<dbReference type="InterPro" id="IPR022485">
    <property type="entry name" value="SHCHC_synthase_MenH"/>
</dbReference>
<dbReference type="InterPro" id="IPR012001">
    <property type="entry name" value="Thiamin_PyroP_enz_TPP-bd_dom"/>
</dbReference>
<dbReference type="GO" id="GO:0009234">
    <property type="term" value="P:menaquinone biosynthetic process"/>
    <property type="evidence" value="ECO:0007669"/>
    <property type="project" value="UniProtKB-KW"/>
</dbReference>
<dbReference type="SUPFAM" id="SSF51604">
    <property type="entry name" value="Enolase C-terminal domain-like"/>
    <property type="match status" value="1"/>
</dbReference>
<dbReference type="NCBIfam" id="TIGR03695">
    <property type="entry name" value="menH_SHCHC"/>
    <property type="match status" value="1"/>
</dbReference>
<dbReference type="SUPFAM" id="SSF52518">
    <property type="entry name" value="Thiamin diphosphate-binding fold (THDP-binding)"/>
    <property type="match status" value="2"/>
</dbReference>
<dbReference type="HAMAP" id="MF_01659">
    <property type="entry name" value="MenD"/>
    <property type="match status" value="1"/>
</dbReference>
<dbReference type="Gene3D" id="3.40.50.1820">
    <property type="entry name" value="alpha/beta hydrolase"/>
    <property type="match status" value="1"/>
</dbReference>
<dbReference type="InterPro" id="IPR004433">
    <property type="entry name" value="MenaQ_synth_MenD"/>
</dbReference>
<dbReference type="SUPFAM" id="SSF52467">
    <property type="entry name" value="DHS-like NAD/FAD-binding domain"/>
    <property type="match status" value="1"/>
</dbReference>
<dbReference type="InterPro" id="IPR013342">
    <property type="entry name" value="Mandelate_racemase_C"/>
</dbReference>
<keyword evidence="5" id="KW-0786">Thiamine pyrophosphate</keyword>
<evidence type="ECO:0000256" key="4">
    <source>
        <dbReference type="ARBA" id="ARBA00022842"/>
    </source>
</evidence>
<reference evidence="9 10" key="1">
    <citation type="submission" date="2024-12" db="EMBL/GenBank/DDBJ databases">
        <title>The unique morphological basis and parallel evolutionary history of personate flowers in Penstemon.</title>
        <authorList>
            <person name="Depatie T.H."/>
            <person name="Wessinger C.A."/>
        </authorList>
    </citation>
    <scope>NUCLEOTIDE SEQUENCE [LARGE SCALE GENOMIC DNA]</scope>
    <source>
        <strain evidence="9">WTNN_2</strain>
        <tissue evidence="9">Leaf</tissue>
    </source>
</reference>
<keyword evidence="7" id="KW-0456">Lyase</keyword>
<dbReference type="NCBIfam" id="TIGR01927">
    <property type="entry name" value="menC_gam_Gplu"/>
    <property type="match status" value="1"/>
</dbReference>
<dbReference type="InterPro" id="IPR000073">
    <property type="entry name" value="AB_hydrolase_1"/>
</dbReference>
<dbReference type="Pfam" id="PF13378">
    <property type="entry name" value="MR_MLE_C"/>
    <property type="match status" value="1"/>
</dbReference>
<dbReference type="InterPro" id="IPR029065">
    <property type="entry name" value="Enolase_C-like"/>
</dbReference>
<dbReference type="SUPFAM" id="SSF53474">
    <property type="entry name" value="alpha/beta-Hydrolases"/>
    <property type="match status" value="1"/>
</dbReference>
<evidence type="ECO:0000256" key="5">
    <source>
        <dbReference type="ARBA" id="ARBA00023052"/>
    </source>
</evidence>
<dbReference type="Gene3D" id="3.40.50.970">
    <property type="match status" value="2"/>
</dbReference>
<evidence type="ECO:0000256" key="3">
    <source>
        <dbReference type="ARBA" id="ARBA00022723"/>
    </source>
</evidence>
<dbReference type="EMBL" id="JBJXBP010000006">
    <property type="protein sequence ID" value="KAL3824017.1"/>
    <property type="molecule type" value="Genomic_DNA"/>
</dbReference>
<dbReference type="PANTHER" id="PTHR42916:SF1">
    <property type="entry name" value="PROTEIN PHYLLO, CHLOROPLASTIC"/>
    <property type="match status" value="1"/>
</dbReference>
<keyword evidence="3" id="KW-0479">Metal-binding</keyword>
<dbReference type="GO" id="GO:0016829">
    <property type="term" value="F:lyase activity"/>
    <property type="evidence" value="ECO:0007669"/>
    <property type="project" value="UniProtKB-KW"/>
</dbReference>
<evidence type="ECO:0000313" key="10">
    <source>
        <dbReference type="Proteomes" id="UP001634393"/>
    </source>
</evidence>
<organism evidence="9 10">
    <name type="scientific">Penstemon smallii</name>
    <dbReference type="NCBI Taxonomy" id="265156"/>
    <lineage>
        <taxon>Eukaryota</taxon>
        <taxon>Viridiplantae</taxon>
        <taxon>Streptophyta</taxon>
        <taxon>Embryophyta</taxon>
        <taxon>Tracheophyta</taxon>
        <taxon>Spermatophyta</taxon>
        <taxon>Magnoliopsida</taxon>
        <taxon>eudicotyledons</taxon>
        <taxon>Gunneridae</taxon>
        <taxon>Pentapetalae</taxon>
        <taxon>asterids</taxon>
        <taxon>lamiids</taxon>
        <taxon>Lamiales</taxon>
        <taxon>Plantaginaceae</taxon>
        <taxon>Cheloneae</taxon>
        <taxon>Penstemon</taxon>
    </lineage>
</organism>
<evidence type="ECO:0000313" key="9">
    <source>
        <dbReference type="EMBL" id="KAL3824017.1"/>
    </source>
</evidence>
<dbReference type="PROSITE" id="PS00909">
    <property type="entry name" value="MR_MLE_2"/>
    <property type="match status" value="1"/>
</dbReference>
<dbReference type="GO" id="GO:0046872">
    <property type="term" value="F:metal ion binding"/>
    <property type="evidence" value="ECO:0007669"/>
    <property type="project" value="UniProtKB-KW"/>
</dbReference>
<evidence type="ECO:0000256" key="1">
    <source>
        <dbReference type="ARBA" id="ARBA00022428"/>
    </source>
</evidence>
<evidence type="ECO:0000256" key="2">
    <source>
        <dbReference type="ARBA" id="ARBA00022679"/>
    </source>
</evidence>
<dbReference type="InterPro" id="IPR036849">
    <property type="entry name" value="Enolase-like_C_sf"/>
</dbReference>
<dbReference type="SFLD" id="SFLDG00180">
    <property type="entry name" value="muconate_cycloisomerase"/>
    <property type="match status" value="1"/>
</dbReference>
<dbReference type="InterPro" id="IPR029017">
    <property type="entry name" value="Enolase-like_N"/>
</dbReference>
<dbReference type="SFLD" id="SFLDF00009">
    <property type="entry name" value="o-succinylbenzoate_synthase"/>
    <property type="match status" value="1"/>
</dbReference>
<dbReference type="Gene3D" id="3.20.20.120">
    <property type="entry name" value="Enolase-like C-terminal domain"/>
    <property type="match status" value="1"/>
</dbReference>
<dbReference type="Pfam" id="PF02776">
    <property type="entry name" value="TPP_enzyme_N"/>
    <property type="match status" value="1"/>
</dbReference>
<dbReference type="GO" id="GO:0016740">
    <property type="term" value="F:transferase activity"/>
    <property type="evidence" value="ECO:0007669"/>
    <property type="project" value="UniProtKB-KW"/>
</dbReference>
<dbReference type="InterPro" id="IPR029061">
    <property type="entry name" value="THDP-binding"/>
</dbReference>
<gene>
    <name evidence="9" type="ORF">ACJIZ3_020046</name>
</gene>
<sequence length="1357" mass="150416">MHQKDEISLLSYFTQDCHNINTLWASLMVEECIRLGLTYFCVAPGSRSSPLTIAAASHPLTTCIACIDERSLAFHALGYAKGSQKPAVIITSSGTAVSNLLPAVVEASQNFVPLLFLTADRPPELIDVGANQAINQVNHYGTFVRQFISLPPPSDDISARLVLTTIDSAVFKATSSPYGPVHINCPFKEPLENSPRNWNHNCLNGLDSWFSSAEPFTSYIPLQHSLTSNHMHGNMPEVLKLVQGANNGILLLGSIHKEDDMWAALLLAKHLRWPVVIDIQSGLRLRKYLSSSLDKKEILFIDQLDQLLQSDSVRAWMKADVIIQIGSRITGRRISQMIEHCFPCSYIMVDEHPGRHDPSNIMTHRIQSTITQFSDCLIQSCTPKINKKQREFIQGLDMMAAWETSFLINSEETLTEPYVAQKIFESIRCGSAVFYGNSMPIRDADMYGSNWVQCTHSTSLMLSSGLPCHWVQVSGNRGASGIDGLISTAIGFAVGCNKRVLLVIGDISFLHDTNGLGLLKQRTNRKPMVILVVNNHGGAIFSQLPVANTTDRSILDQFFYTTHNISIRDLCQAHGVNHVRVQTKRELNDALFTSQQEDSDCVVEVESGIDTNVAFHSNLRNFTRQASDHAVEVLSKLSVSDSTSQGHINYKITKMEYSMYRVQLNAPPTSASRSSNDTISYREGFVISLSLEDGSIGFGEIAPLEIHMENLLDVEEQLRFLVHAIEGKTFDNILPLLKYSVSSWIWNSLGIPPGSIFPSVRCGLEMAILSAIASRHGSSLLDILRPGREELSASSSAVQICALIDSYLSPTGTALIASKLVAEGFTAIKIKIARRGDPDEDIAVIKEVRKKVGQDIVLRVDANRKWTYDEATKFAFSVKDCCLQYIEEPVKNENDIVRFCEETGLPVALDETINSITENPLQILQKYNHKGVAAVVIKPSVIGGFENSALVARWAQQYGKMAIVSAAFESTLGLSAYIQFACYLDLQKAEMQKLMNKEPESRVPHGFGTYKWFKEDVTTEPLNIQYDPFHGSVQASAVDAGRFLQKFQINSNAIVRTSTREEVKEYQLEVDSEGVSFSVNVIETGESTDGTVAVFLHGFLGTGEDWIPIMKAISSSTRCIAIDLPGHGGSKLQYHNKNNILEQPNLSIDVIVNILRKVLNTLTPGKVTLVGYSMGARISLYTALKCSDKVERAVIISGSPGLVDTNAKSIRKAKDDFRASTLVSNGLEYFVKTWYTEELWASLRSHPHFKQIVNNRLQHDDLHTLGKVLSGLSIGRQPSMWEDLKQCKVPIQLIVGEKDAKFKKIARDMFIKLNHEIPSNDHSPVIEIPNAGHAVHIENPLAVITAVRKFIKSLKIE</sequence>
<dbReference type="Pfam" id="PF00561">
    <property type="entry name" value="Abhydrolase_1"/>
    <property type="match status" value="1"/>
</dbReference>
<dbReference type="CDD" id="cd07037">
    <property type="entry name" value="TPP_PYR_MenD"/>
    <property type="match status" value="1"/>
</dbReference>
<dbReference type="HAMAP" id="MF_01660">
    <property type="entry name" value="MenH"/>
    <property type="match status" value="1"/>
</dbReference>
<dbReference type="CDD" id="cd02009">
    <property type="entry name" value="TPP_SHCHC_synthase"/>
    <property type="match status" value="1"/>
</dbReference>
<dbReference type="Gene3D" id="3.40.50.1220">
    <property type="entry name" value="TPP-binding domain"/>
    <property type="match status" value="1"/>
</dbReference>
<dbReference type="Pfam" id="PF02775">
    <property type="entry name" value="TPP_enzyme_C"/>
    <property type="match status" value="1"/>
</dbReference>
<evidence type="ECO:0000256" key="6">
    <source>
        <dbReference type="ARBA" id="ARBA00023211"/>
    </source>
</evidence>
<comment type="caution">
    <text evidence="9">The sequence shown here is derived from an EMBL/GenBank/DDBJ whole genome shotgun (WGS) entry which is preliminary data.</text>
</comment>
<keyword evidence="2" id="KW-0808">Transferase</keyword>
<proteinExistence type="inferred from homology"/>
<dbReference type="Proteomes" id="UP001634393">
    <property type="component" value="Unassembled WGS sequence"/>
</dbReference>
<dbReference type="InterPro" id="IPR018110">
    <property type="entry name" value="Mandel_Rmase/mucon_lact_enz_CS"/>
</dbReference>
<dbReference type="SMART" id="SM00922">
    <property type="entry name" value="MR_MLE"/>
    <property type="match status" value="1"/>
</dbReference>
<dbReference type="SUPFAM" id="SSF54826">
    <property type="entry name" value="Enolase N-terminal domain-like"/>
    <property type="match status" value="1"/>
</dbReference>
<keyword evidence="1" id="KW-0474">Menaquinone biosynthesis</keyword>
<name>A0ABD3SI83_9LAMI</name>
<dbReference type="Gene3D" id="3.30.390.10">
    <property type="entry name" value="Enolase-like, N-terminal domain"/>
    <property type="match status" value="1"/>
</dbReference>
<evidence type="ECO:0000256" key="7">
    <source>
        <dbReference type="ARBA" id="ARBA00023239"/>
    </source>
</evidence>
<feature type="domain" description="Mandelate racemase/muconate lactonizing enzyme C-terminal" evidence="8">
    <location>
        <begin position="810"/>
        <end position="906"/>
    </location>
</feature>
<dbReference type="InterPro" id="IPR032264">
    <property type="entry name" value="MenD_middle"/>
</dbReference>
<dbReference type="SFLD" id="SFLDS00001">
    <property type="entry name" value="Enolase"/>
    <property type="match status" value="1"/>
</dbReference>
<keyword evidence="6" id="KW-0464">Manganese</keyword>
<dbReference type="PANTHER" id="PTHR42916">
    <property type="entry name" value="2-SUCCINYL-5-ENOLPYRUVYL-6-HYDROXY-3-CYCLOHEXENE-1-CARBOXYLATE SYNTHASE"/>
    <property type="match status" value="1"/>
</dbReference>
<dbReference type="NCBIfam" id="TIGR00173">
    <property type="entry name" value="menD"/>
    <property type="match status" value="1"/>
</dbReference>
<dbReference type="InterPro" id="IPR029058">
    <property type="entry name" value="AB_hydrolase_fold"/>
</dbReference>
<keyword evidence="10" id="KW-1185">Reference proteome</keyword>
<dbReference type="Pfam" id="PF16582">
    <property type="entry name" value="TPP_enzyme_M_2"/>
    <property type="match status" value="1"/>
</dbReference>
<evidence type="ECO:0000259" key="8">
    <source>
        <dbReference type="SMART" id="SM00922"/>
    </source>
</evidence>
<keyword evidence="4" id="KW-0460">Magnesium</keyword>
<protein>
    <recommendedName>
        <fullName evidence="8">Mandelate racemase/muconate lactonizing enzyme C-terminal domain-containing protein</fullName>
    </recommendedName>
</protein>
<dbReference type="InterPro" id="IPR029035">
    <property type="entry name" value="DHS-like_NAD/FAD-binding_dom"/>
</dbReference>
<dbReference type="GO" id="GO:0016787">
    <property type="term" value="F:hydrolase activity"/>
    <property type="evidence" value="ECO:0007669"/>
    <property type="project" value="UniProtKB-ARBA"/>
</dbReference>
<dbReference type="InterPro" id="IPR011766">
    <property type="entry name" value="TPP_enzyme_TPP-bd"/>
</dbReference>